<name>J3LDM7_ORYBR</name>
<dbReference type="Proteomes" id="UP000006038">
    <property type="component" value="Unassembled WGS sequence"/>
</dbReference>
<feature type="region of interest" description="Disordered" evidence="1">
    <location>
        <begin position="233"/>
        <end position="257"/>
    </location>
</feature>
<evidence type="ECO:0000313" key="3">
    <source>
        <dbReference type="Proteomes" id="UP000006038"/>
    </source>
</evidence>
<sequence length="403" mass="42317">MANLWLLVRAELLNESVDAPVVAAGVGDDLLQLLGVGGEHPPALLVHEDGPDGSGDAVPVERPVGLAVPGHPHPYLLGLLEVTRGGDLVQHEGQHDERVAEQEPLDGGAAAAVRQERAHGGVRQDLDLRNPPCLHEPAAAGALLEPGREDVVPAVAAGLPQGPEERRAGEVQPQRQLAQQLDGDGRLAPERDVDDRSGRLLVEPRRAGAVTTPATDGGATAALGFGGAATAPLDSGSGTASTSLSTTDAGSRGTGAAATTVATTPAQIVGDDPGAECTGHKQLLVAATGGHDMMDLGGSPPLLASKPHWFSVDVNVQAYVTIDNDGRKVYTKGASRQWVVDSESFSLDFLMNSIKAEFTWGLNQSASVWFFQKNLGRMWHYYKTVNYQKYLKCMQVRAGSTLL</sequence>
<proteinExistence type="predicted"/>
<evidence type="ECO:0000256" key="1">
    <source>
        <dbReference type="SAM" id="MobiDB-lite"/>
    </source>
</evidence>
<dbReference type="AlphaFoldDB" id="J3LDM7"/>
<feature type="compositionally biased region" description="Low complexity" evidence="1">
    <location>
        <begin position="207"/>
        <end position="218"/>
    </location>
</feature>
<feature type="compositionally biased region" description="Basic and acidic residues" evidence="1">
    <location>
        <begin position="183"/>
        <end position="206"/>
    </location>
</feature>
<evidence type="ECO:0000313" key="2">
    <source>
        <dbReference type="EnsemblPlants" id="OB02G27440.1"/>
    </source>
</evidence>
<dbReference type="EnsemblPlants" id="OB02G27440.1">
    <property type="protein sequence ID" value="OB02G27440.1"/>
    <property type="gene ID" value="OB02G27440"/>
</dbReference>
<feature type="region of interest" description="Disordered" evidence="1">
    <location>
        <begin position="179"/>
        <end position="218"/>
    </location>
</feature>
<dbReference type="OMA" id="WVVDSES"/>
<accession>J3LDM7</accession>
<dbReference type="HOGENOM" id="CLU_684038_0_0_1"/>
<dbReference type="eggNOG" id="ENOG502R5J8">
    <property type="taxonomic scope" value="Eukaryota"/>
</dbReference>
<organism evidence="2">
    <name type="scientific">Oryza brachyantha</name>
    <name type="common">malo sina</name>
    <dbReference type="NCBI Taxonomy" id="4533"/>
    <lineage>
        <taxon>Eukaryota</taxon>
        <taxon>Viridiplantae</taxon>
        <taxon>Streptophyta</taxon>
        <taxon>Embryophyta</taxon>
        <taxon>Tracheophyta</taxon>
        <taxon>Spermatophyta</taxon>
        <taxon>Magnoliopsida</taxon>
        <taxon>Liliopsida</taxon>
        <taxon>Poales</taxon>
        <taxon>Poaceae</taxon>
        <taxon>BOP clade</taxon>
        <taxon>Oryzoideae</taxon>
        <taxon>Oryzeae</taxon>
        <taxon>Oryzinae</taxon>
        <taxon>Oryza</taxon>
    </lineage>
</organism>
<protein>
    <submittedName>
        <fullName evidence="2">Uncharacterized protein</fullName>
    </submittedName>
</protein>
<dbReference type="Gramene" id="OB02G27440.1">
    <property type="protein sequence ID" value="OB02G27440.1"/>
    <property type="gene ID" value="OB02G27440"/>
</dbReference>
<reference evidence="2" key="1">
    <citation type="submission" date="2013-04" db="UniProtKB">
        <authorList>
            <consortium name="EnsemblPlants"/>
        </authorList>
    </citation>
    <scope>IDENTIFICATION</scope>
</reference>
<dbReference type="STRING" id="4533.J3LDM7"/>
<keyword evidence="3" id="KW-1185">Reference proteome</keyword>